<evidence type="ECO:0000313" key="3">
    <source>
        <dbReference type="EMBL" id="PYH98805.1"/>
    </source>
</evidence>
<accession>A0A319DMJ5</accession>
<protein>
    <recommendedName>
        <fullName evidence="5">Secreted protein</fullName>
    </recommendedName>
</protein>
<dbReference type="Proteomes" id="UP000247810">
    <property type="component" value="Unassembled WGS sequence"/>
</dbReference>
<dbReference type="EMBL" id="KZ825808">
    <property type="protein sequence ID" value="PYH98805.1"/>
    <property type="molecule type" value="Genomic_DNA"/>
</dbReference>
<feature type="chain" id="PRO_5016324003" description="Secreted protein" evidence="2">
    <location>
        <begin position="20"/>
        <end position="95"/>
    </location>
</feature>
<evidence type="ECO:0000256" key="1">
    <source>
        <dbReference type="SAM" id="MobiDB-lite"/>
    </source>
</evidence>
<keyword evidence="2" id="KW-0732">Signal</keyword>
<reference evidence="3 4" key="1">
    <citation type="submission" date="2018-02" db="EMBL/GenBank/DDBJ databases">
        <title>The genomes of Aspergillus section Nigri reveals drivers in fungal speciation.</title>
        <authorList>
            <consortium name="DOE Joint Genome Institute"/>
            <person name="Vesth T.C."/>
            <person name="Nybo J."/>
            <person name="Theobald S."/>
            <person name="Brandl J."/>
            <person name="Frisvad J.C."/>
            <person name="Nielsen K.F."/>
            <person name="Lyhne E.K."/>
            <person name="Kogle M.E."/>
            <person name="Kuo A."/>
            <person name="Riley R."/>
            <person name="Clum A."/>
            <person name="Nolan M."/>
            <person name="Lipzen A."/>
            <person name="Salamov A."/>
            <person name="Henrissat B."/>
            <person name="Wiebenga A."/>
            <person name="De vries R.P."/>
            <person name="Grigoriev I.V."/>
            <person name="Mortensen U.H."/>
            <person name="Andersen M.R."/>
            <person name="Baker S.E."/>
        </authorList>
    </citation>
    <scope>NUCLEOTIDE SEQUENCE [LARGE SCALE GENOMIC DNA]</scope>
    <source>
        <strain evidence="3 4">CBS 707.79</strain>
    </source>
</reference>
<feature type="region of interest" description="Disordered" evidence="1">
    <location>
        <begin position="72"/>
        <end position="95"/>
    </location>
</feature>
<evidence type="ECO:0000313" key="4">
    <source>
        <dbReference type="Proteomes" id="UP000247810"/>
    </source>
</evidence>
<keyword evidence="4" id="KW-1185">Reference proteome</keyword>
<organism evidence="3 4">
    <name type="scientific">Aspergillus ellipticus CBS 707.79</name>
    <dbReference type="NCBI Taxonomy" id="1448320"/>
    <lineage>
        <taxon>Eukaryota</taxon>
        <taxon>Fungi</taxon>
        <taxon>Dikarya</taxon>
        <taxon>Ascomycota</taxon>
        <taxon>Pezizomycotina</taxon>
        <taxon>Eurotiomycetes</taxon>
        <taxon>Eurotiomycetidae</taxon>
        <taxon>Eurotiales</taxon>
        <taxon>Aspergillaceae</taxon>
        <taxon>Aspergillus</taxon>
        <taxon>Aspergillus subgen. Circumdati</taxon>
    </lineage>
</organism>
<name>A0A319DMJ5_9EURO</name>
<feature type="signal peptide" evidence="2">
    <location>
        <begin position="1"/>
        <end position="19"/>
    </location>
</feature>
<dbReference type="AlphaFoldDB" id="A0A319DMJ5"/>
<evidence type="ECO:0000256" key="2">
    <source>
        <dbReference type="SAM" id="SignalP"/>
    </source>
</evidence>
<gene>
    <name evidence="3" type="ORF">BO71DRAFT_394970</name>
</gene>
<proteinExistence type="predicted"/>
<evidence type="ECO:0008006" key="5">
    <source>
        <dbReference type="Google" id="ProtNLM"/>
    </source>
</evidence>
<sequence>MALIRAAVMCLSILGPSRQFPCSLKPCGREHCCYDPQHPSQYATHYASLADTGPRHGYYGDTHASRANPQRIAVAHSSRRPESHKMGRLKAASCH</sequence>
<dbReference type="VEuPathDB" id="FungiDB:BO71DRAFT_394970"/>